<keyword evidence="5" id="KW-1185">Reference proteome</keyword>
<dbReference type="InterPro" id="IPR001119">
    <property type="entry name" value="SLH_dom"/>
</dbReference>
<gene>
    <name evidence="4" type="ORF">Bccel_5644</name>
</gene>
<dbReference type="STRING" id="398512.Bccel_5644"/>
<name>A0A0L6JX96_9FIRM</name>
<evidence type="ECO:0000259" key="3">
    <source>
        <dbReference type="PROSITE" id="PS51272"/>
    </source>
</evidence>
<dbReference type="OrthoDB" id="1713720at2"/>
<feature type="domain" description="SLH" evidence="3">
    <location>
        <begin position="1570"/>
        <end position="1631"/>
    </location>
</feature>
<protein>
    <recommendedName>
        <fullName evidence="3">SLH domain-containing protein</fullName>
    </recommendedName>
</protein>
<evidence type="ECO:0000256" key="2">
    <source>
        <dbReference type="SAM" id="MobiDB-lite"/>
    </source>
</evidence>
<evidence type="ECO:0000313" key="4">
    <source>
        <dbReference type="EMBL" id="KNY30364.1"/>
    </source>
</evidence>
<comment type="caution">
    <text evidence="4">The sequence shown here is derived from an EMBL/GenBank/DDBJ whole genome shotgun (WGS) entry which is preliminary data.</text>
</comment>
<feature type="region of interest" description="Disordered" evidence="2">
    <location>
        <begin position="421"/>
        <end position="440"/>
    </location>
</feature>
<organism evidence="4 5">
    <name type="scientific">Pseudobacteroides cellulosolvens ATCC 35603 = DSM 2933</name>
    <dbReference type="NCBI Taxonomy" id="398512"/>
    <lineage>
        <taxon>Bacteria</taxon>
        <taxon>Bacillati</taxon>
        <taxon>Bacillota</taxon>
        <taxon>Clostridia</taxon>
        <taxon>Eubacteriales</taxon>
        <taxon>Oscillospiraceae</taxon>
        <taxon>Pseudobacteroides</taxon>
    </lineage>
</organism>
<dbReference type="RefSeq" id="WP_036939976.1">
    <property type="nucleotide sequence ID" value="NZ_JQKC01000010.1"/>
</dbReference>
<dbReference type="PATRIC" id="fig|398512.5.peg.5919"/>
<dbReference type="EMBL" id="LGTC01000001">
    <property type="protein sequence ID" value="KNY30364.1"/>
    <property type="molecule type" value="Genomic_DNA"/>
</dbReference>
<sequence>MKSVRKLLAVFLTIIIAIGNFPVSQKVVNAAASTFYLTAYAFDSEKLTLRWPALAGAQSVKVVYHTPTEPVEIKEINSNQITNTIDVPGLLDNIVYDIRLEVYGSSGCTGPVIGRGLLYFCPNISFSAKVLEQTRKAVLGGGYEIGVNPALNLKWTIPKVWVSATSTFEYINEPEAMAEIQQKINSFYNDTREFTTFNFRINISTDYNSLNSGSAQSAILVNQVAPADSSYKASVSGSSAEADVNAMDEAGSVNFDLIGRASSSSELPAAQASYQLPDADLLPGTVYYMNIKPIVKNSSGTTVNAITVGAAITQNGSRLMGATPYVYTPLRFQISRDEANNVYVKVYRINQGSLDLPALKYEVQTGDDPTVEGDWRVRKSLNDSYFPNGSAYALTAFTVSNANNLIYYKVVVKTDSSSDRLESPKMPYTISEDNSRPPVPTSLTIVDRTAVPGEITNPQNNAVVNIKSTDVTISWNKPSNWNEVRNADPYDENEDLYFHFLLSTSQTDISTLPYPRLEFNGMLYGEFQAKYRLVKYVSANSPNIVEDGNRLVYKLEGFELFKGEDADGIADNDIINPDGYPTYLIPNKVYYLQMYTASGAYKGSTDKEWISDRSVPISFTTLTMGGREVPMPYNLRLTKNNSETIPGPPVEISNNIELQFEKININWADYTSNLSVTKAVYYDLYASNSTDKDSFIKVGSTDNPLGDVKFIGTDAQSTSVKVTLYKFSEGNLDNLDPSPYSVFGPKLKPNTTYYYTLRTRLIFGSSLQESMFTAILPVTTVNGRLSPPDESLRNPIAPIDFSIARDRSGNLMVSGSTVVFEWKNREPDVKYEIICTTNMIASDAPASMYTDDMYYNSFRSALGNLSLDPDEVPLADKFTYDDLAKKCQYSIDSWISPNKLYYFSIRAENKTNGKSSAWVCIPVTTLLVESPANLIPITDSEIGISWEDTSVNTTPDDFKIFIKGPDDKDFKALTRANYVVSRENTIYYGRIFNLKYKSLYNVRVYKGNSDLSLALEKNGIVTMDKDHQVEVKWKGRSGYKYELAIKSSDDVEYTILSDSDLEQFVDMNSEVLPYYVEKSPELGGTNFYNFYARIKTIATMQPDGTVKHVPLKSNMKYYIKVRAYKVDSLDTSAVSYSKYAGPADIRTEFNQDDYDKTDQDTKEKAILLDKIGKMEENLLWKMAVNSDTNKLLLKGERMENVLQNNGRYPYILDISPSANIDTDVVYIPAGIIKLMNTEDRSLVIKTLGTEFTIRPRTLDLSSVAKTNNYNFESEFFKMTISRSTGGAVMPGNSMLASKITSIGFKAIDAEKNASEVEKLIKDKLYNKNTGLIQERINLVLSSDSIKMTPSEMEKYLSDQTDDLIKVLANYIEKTIEGHGTTPGIIKSEAQVTQLNDAMPIKLTYKGSKGKVYPYVLNTGETSWRKLTDKAYTTEGDGVSFTSSSTGKYAVITNSNSISDMPENSMAAEDIRKFAAKYDLSKVFGTNGSIYPESTLTVKDAVSLYELITSKGKGAAGLDTKQKISAMGLTDIFGSVGTMKSIEKQELAGIVAKLYASKMSIDIENFEPSIKHQISDEGSILPKLKKYVVLCIDIKVLNVDEKGNFKPDTPVTRAQVISAIVRVLEMTGDLQR</sequence>
<accession>A0A0L6JX96</accession>
<evidence type="ECO:0000256" key="1">
    <source>
        <dbReference type="ARBA" id="ARBA00022737"/>
    </source>
</evidence>
<dbReference type="Proteomes" id="UP000036923">
    <property type="component" value="Unassembled WGS sequence"/>
</dbReference>
<dbReference type="eggNOG" id="ENOG502ZAGM">
    <property type="taxonomic scope" value="Bacteria"/>
</dbReference>
<keyword evidence="1" id="KW-0677">Repeat</keyword>
<proteinExistence type="predicted"/>
<evidence type="ECO:0000313" key="5">
    <source>
        <dbReference type="Proteomes" id="UP000036923"/>
    </source>
</evidence>
<dbReference type="PROSITE" id="PS51272">
    <property type="entry name" value="SLH"/>
    <property type="match status" value="1"/>
</dbReference>
<reference evidence="5" key="1">
    <citation type="submission" date="2015-07" db="EMBL/GenBank/DDBJ databases">
        <title>Near-Complete Genome Sequence of the Cellulolytic Bacterium Bacteroides (Pseudobacteroides) cellulosolvens ATCC 35603.</title>
        <authorList>
            <person name="Dassa B."/>
            <person name="Utturkar S.M."/>
            <person name="Klingeman D.M."/>
            <person name="Hurt R.A."/>
            <person name="Keller M."/>
            <person name="Xu J."/>
            <person name="Reddy Y.H.K."/>
            <person name="Borovok I."/>
            <person name="Grinberg I.R."/>
            <person name="Lamed R."/>
            <person name="Zhivin O."/>
            <person name="Bayer E.A."/>
            <person name="Brown S.D."/>
        </authorList>
    </citation>
    <scope>NUCLEOTIDE SEQUENCE [LARGE SCALE GENOMIC DNA]</scope>
    <source>
        <strain evidence="5">DSM 2933</strain>
    </source>
</reference>